<evidence type="ECO:0000313" key="3">
    <source>
        <dbReference type="EMBL" id="TNN77309.1"/>
    </source>
</evidence>
<organism evidence="3 4">
    <name type="scientific">Liparis tanakae</name>
    <name type="common">Tanaka's snailfish</name>
    <dbReference type="NCBI Taxonomy" id="230148"/>
    <lineage>
        <taxon>Eukaryota</taxon>
        <taxon>Metazoa</taxon>
        <taxon>Chordata</taxon>
        <taxon>Craniata</taxon>
        <taxon>Vertebrata</taxon>
        <taxon>Euteleostomi</taxon>
        <taxon>Actinopterygii</taxon>
        <taxon>Neopterygii</taxon>
        <taxon>Teleostei</taxon>
        <taxon>Neoteleostei</taxon>
        <taxon>Acanthomorphata</taxon>
        <taxon>Eupercaria</taxon>
        <taxon>Perciformes</taxon>
        <taxon>Cottioidei</taxon>
        <taxon>Cottales</taxon>
        <taxon>Liparidae</taxon>
        <taxon>Liparis</taxon>
    </lineage>
</organism>
<feature type="region of interest" description="Disordered" evidence="1">
    <location>
        <begin position="1"/>
        <end position="22"/>
    </location>
</feature>
<sequence length="116" mass="12324">MDKARKLKEGRQTDEVERDEPTAGFAFTQLLDTAHPQAPAFGCLEPSSVIGLWIEAGLVDISDLRVTAVSVIVIVVYAVALHVTNSILLLPVVAGPQLKAVPAIVARPRMVALGVT</sequence>
<feature type="transmembrane region" description="Helical" evidence="2">
    <location>
        <begin position="68"/>
        <end position="90"/>
    </location>
</feature>
<dbReference type="AlphaFoldDB" id="A0A4Z2IH14"/>
<reference evidence="3 4" key="1">
    <citation type="submission" date="2019-03" db="EMBL/GenBank/DDBJ databases">
        <title>First draft genome of Liparis tanakae, snailfish: a comprehensive survey of snailfish specific genes.</title>
        <authorList>
            <person name="Kim W."/>
            <person name="Song I."/>
            <person name="Jeong J.-H."/>
            <person name="Kim D."/>
            <person name="Kim S."/>
            <person name="Ryu S."/>
            <person name="Song J.Y."/>
            <person name="Lee S.K."/>
        </authorList>
    </citation>
    <scope>NUCLEOTIDE SEQUENCE [LARGE SCALE GENOMIC DNA]</scope>
    <source>
        <tissue evidence="3">Muscle</tissue>
    </source>
</reference>
<dbReference type="EMBL" id="SRLO01000084">
    <property type="protein sequence ID" value="TNN77309.1"/>
    <property type="molecule type" value="Genomic_DNA"/>
</dbReference>
<proteinExistence type="predicted"/>
<comment type="caution">
    <text evidence="3">The sequence shown here is derived from an EMBL/GenBank/DDBJ whole genome shotgun (WGS) entry which is preliminary data.</text>
</comment>
<name>A0A4Z2IH14_9TELE</name>
<accession>A0A4Z2IH14</accession>
<protein>
    <submittedName>
        <fullName evidence="3">Uncharacterized protein</fullName>
    </submittedName>
</protein>
<keyword evidence="2" id="KW-0812">Transmembrane</keyword>
<dbReference type="Proteomes" id="UP000314294">
    <property type="component" value="Unassembled WGS sequence"/>
</dbReference>
<keyword evidence="2" id="KW-1133">Transmembrane helix</keyword>
<gene>
    <name evidence="3" type="ORF">EYF80_012423</name>
</gene>
<keyword evidence="4" id="KW-1185">Reference proteome</keyword>
<evidence type="ECO:0000313" key="4">
    <source>
        <dbReference type="Proteomes" id="UP000314294"/>
    </source>
</evidence>
<feature type="compositionally biased region" description="Basic and acidic residues" evidence="1">
    <location>
        <begin position="1"/>
        <end position="21"/>
    </location>
</feature>
<evidence type="ECO:0000256" key="1">
    <source>
        <dbReference type="SAM" id="MobiDB-lite"/>
    </source>
</evidence>
<evidence type="ECO:0000256" key="2">
    <source>
        <dbReference type="SAM" id="Phobius"/>
    </source>
</evidence>
<keyword evidence="2" id="KW-0472">Membrane</keyword>